<dbReference type="Proteomes" id="UP001174909">
    <property type="component" value="Unassembled WGS sequence"/>
</dbReference>
<feature type="coiled-coil region" evidence="1">
    <location>
        <begin position="42"/>
        <end position="69"/>
    </location>
</feature>
<comment type="caution">
    <text evidence="3">The sequence shown here is derived from an EMBL/GenBank/DDBJ whole genome shotgun (WGS) entry which is preliminary data.</text>
</comment>
<evidence type="ECO:0000313" key="4">
    <source>
        <dbReference type="Proteomes" id="UP001174909"/>
    </source>
</evidence>
<sequence length="339" mass="36931">MLQEDIEYKYVIADSKLSGIEKEHGQKMSDFKDKLAYMDMDCSSKQNEIERLQETNLQLKMENNNLRSKASAPAPPAAFARDVTQTLPLSPSLFLPQNLQNMVAVKDGGASGYTDPTVTRPSTRLPAERCDTGHLQTYLPKEILVSRNPEDEPPQSQPPTSQGSQHMVGSSTHPSSLTFRTQTTPPHHASPSSAATPHQSVHPGRRSPVSPFNQTAPPLVPRPTHPQQHPYSAHSTQLYHLSASYSPQMRNTHPVPQTHYDPSLIPGGPHPLPGKPYSPAAGFGGQGSRPLQSGSPVPPGAMGSPPQRPLMDNEPHTPHGYHGDPSGSAHHHHHPPRRS</sequence>
<reference evidence="3" key="1">
    <citation type="submission" date="2023-03" db="EMBL/GenBank/DDBJ databases">
        <authorList>
            <person name="Steffen K."/>
            <person name="Cardenas P."/>
        </authorList>
    </citation>
    <scope>NUCLEOTIDE SEQUENCE</scope>
</reference>
<accession>A0AA35RW51</accession>
<feature type="region of interest" description="Disordered" evidence="2">
    <location>
        <begin position="107"/>
        <end position="233"/>
    </location>
</feature>
<protein>
    <submittedName>
        <fullName evidence="3">Uncharacterized protein</fullName>
    </submittedName>
</protein>
<dbReference type="AlphaFoldDB" id="A0AA35RW51"/>
<keyword evidence="4" id="KW-1185">Reference proteome</keyword>
<feature type="compositionally biased region" description="Polar residues" evidence="2">
    <location>
        <begin position="167"/>
        <end position="199"/>
    </location>
</feature>
<evidence type="ECO:0000256" key="2">
    <source>
        <dbReference type="SAM" id="MobiDB-lite"/>
    </source>
</evidence>
<proteinExistence type="predicted"/>
<gene>
    <name evidence="3" type="ORF">GBAR_LOCUS10645</name>
</gene>
<dbReference type="EMBL" id="CASHTH010001640">
    <property type="protein sequence ID" value="CAI8017537.1"/>
    <property type="molecule type" value="Genomic_DNA"/>
</dbReference>
<evidence type="ECO:0000313" key="3">
    <source>
        <dbReference type="EMBL" id="CAI8017537.1"/>
    </source>
</evidence>
<keyword evidence="1" id="KW-0175">Coiled coil</keyword>
<feature type="region of interest" description="Disordered" evidence="2">
    <location>
        <begin position="247"/>
        <end position="339"/>
    </location>
</feature>
<feature type="compositionally biased region" description="Basic residues" evidence="2">
    <location>
        <begin position="329"/>
        <end position="339"/>
    </location>
</feature>
<evidence type="ECO:0000256" key="1">
    <source>
        <dbReference type="SAM" id="Coils"/>
    </source>
</evidence>
<organism evidence="3 4">
    <name type="scientific">Geodia barretti</name>
    <name type="common">Barrett's horny sponge</name>
    <dbReference type="NCBI Taxonomy" id="519541"/>
    <lineage>
        <taxon>Eukaryota</taxon>
        <taxon>Metazoa</taxon>
        <taxon>Porifera</taxon>
        <taxon>Demospongiae</taxon>
        <taxon>Heteroscleromorpha</taxon>
        <taxon>Tetractinellida</taxon>
        <taxon>Astrophorina</taxon>
        <taxon>Geodiidae</taxon>
        <taxon>Geodia</taxon>
    </lineage>
</organism>
<name>A0AA35RW51_GEOBA</name>